<dbReference type="OrthoDB" id="8255863at2"/>
<evidence type="ECO:0000313" key="2">
    <source>
        <dbReference type="Proteomes" id="UP000323300"/>
    </source>
</evidence>
<dbReference type="RefSeq" id="WP_149757311.1">
    <property type="nucleotide sequence ID" value="NZ_BSPE01000002.1"/>
</dbReference>
<dbReference type="AlphaFoldDB" id="A0A1I3V289"/>
<protein>
    <submittedName>
        <fullName evidence="1">Uncharacterized protein</fullName>
    </submittedName>
</protein>
<name>A0A1I3V289_9HYPH</name>
<organism evidence="1 2">
    <name type="scientific">Neomesorhizobium albiziae</name>
    <dbReference type="NCBI Taxonomy" id="335020"/>
    <lineage>
        <taxon>Bacteria</taxon>
        <taxon>Pseudomonadati</taxon>
        <taxon>Pseudomonadota</taxon>
        <taxon>Alphaproteobacteria</taxon>
        <taxon>Hyphomicrobiales</taxon>
        <taxon>Phyllobacteriaceae</taxon>
        <taxon>Neomesorhizobium</taxon>
    </lineage>
</organism>
<accession>A0A1I3V289</accession>
<reference evidence="1 2" key="1">
    <citation type="submission" date="2016-10" db="EMBL/GenBank/DDBJ databases">
        <authorList>
            <person name="Varghese N."/>
            <person name="Submissions S."/>
        </authorList>
    </citation>
    <scope>NUCLEOTIDE SEQUENCE [LARGE SCALE GENOMIC DNA]</scope>
    <source>
        <strain evidence="1 2">DSM 21822</strain>
    </source>
</reference>
<evidence type="ECO:0000313" key="1">
    <source>
        <dbReference type="EMBL" id="SFJ89548.1"/>
    </source>
</evidence>
<sequence length="81" mass="8446">MFGYMNLHAIAAARGDGLKPELLALLERRHGIALSSNVVALPLEHQCAGPGPSGAGMTALPAGVLAFPARTNFDKPAKRKI</sequence>
<keyword evidence="2" id="KW-1185">Reference proteome</keyword>
<gene>
    <name evidence="1" type="ORF">SAMN04488498_101166</name>
</gene>
<proteinExistence type="predicted"/>
<dbReference type="Proteomes" id="UP000323300">
    <property type="component" value="Unassembled WGS sequence"/>
</dbReference>
<dbReference type="EMBL" id="FOSL01000001">
    <property type="protein sequence ID" value="SFJ89548.1"/>
    <property type="molecule type" value="Genomic_DNA"/>
</dbReference>